<reference evidence="3 4" key="1">
    <citation type="journal article" date="2016" name="Int. J. Syst. Evol. Microbiol.">
        <title>Labrenzia salina sp. nov., isolated from the rhizosphere of the halophyte Arthrocnemum macrostachyum.</title>
        <authorList>
            <person name="Camacho M."/>
            <person name="Redondo-Gomez S."/>
            <person name="Rodriguez-Llorente I."/>
            <person name="Rohde M."/>
            <person name="Sproer C."/>
            <person name="Schumann P."/>
            <person name="Klenk H.P."/>
            <person name="Montero-Calasanz M.D.C."/>
        </authorList>
    </citation>
    <scope>NUCLEOTIDE SEQUENCE [LARGE SCALE GENOMIC DNA]</scope>
    <source>
        <strain evidence="3 4">DSM 29163</strain>
    </source>
</reference>
<sequence length="315" mass="35408">MNQKLVIAVCTAQRPKMLQACLDSLDKLIQPDGTELAIVVVENDPVPHFAGQAAEDMKTRLSLPVFFYHEKRKGIPFARNTALEAALEHGPDWIALIDDDERSEPDWIEKLLAACREHRAEVANGPVRRIYEQPAPHWWKSQLLKSRPTGTVITEAPTNNVLLSARIVSRDGLGMRFDERLTFGSEDIDFFRRAHAAGAKMIWVDDAFVEEDIPASRVTTGRLLSRMHMAATSGAFNIVLREGRAKAALHFIPKCSRRMFFGLLATIIGFVLKPVARKRGEKLYYYGLIRLMKGSGNLRGLLGRAHNYYDVIDGN</sequence>
<keyword evidence="3" id="KW-0328">Glycosyltransferase</keyword>
<dbReference type="CDD" id="cd00761">
    <property type="entry name" value="Glyco_tranf_GTA_type"/>
    <property type="match status" value="1"/>
</dbReference>
<proteinExistence type="predicted"/>
<feature type="transmembrane region" description="Helical" evidence="1">
    <location>
        <begin position="259"/>
        <end position="276"/>
    </location>
</feature>
<keyword evidence="3" id="KW-0808">Transferase</keyword>
<comment type="caution">
    <text evidence="3">The sequence shown here is derived from an EMBL/GenBank/DDBJ whole genome shotgun (WGS) entry which is preliminary data.</text>
</comment>
<dbReference type="Pfam" id="PF00535">
    <property type="entry name" value="Glycos_transf_2"/>
    <property type="match status" value="1"/>
</dbReference>
<dbReference type="EMBL" id="JAPEVI010000003">
    <property type="protein sequence ID" value="MCX2724539.1"/>
    <property type="molecule type" value="Genomic_DNA"/>
</dbReference>
<keyword evidence="1" id="KW-0812">Transmembrane</keyword>
<dbReference type="InterPro" id="IPR029044">
    <property type="entry name" value="Nucleotide-diphossugar_trans"/>
</dbReference>
<protein>
    <submittedName>
        <fullName evidence="3">Glycosyltransferase</fullName>
        <ecNumber evidence="3">2.4.-.-</ecNumber>
    </submittedName>
</protein>
<name>A0ABT3R5I0_9HYPH</name>
<feature type="domain" description="Glycosyltransferase 2-like" evidence="2">
    <location>
        <begin position="7"/>
        <end position="146"/>
    </location>
</feature>
<evidence type="ECO:0000313" key="4">
    <source>
        <dbReference type="Proteomes" id="UP001300261"/>
    </source>
</evidence>
<gene>
    <name evidence="3" type="ORF">ON753_19550</name>
</gene>
<dbReference type="PANTHER" id="PTHR43685">
    <property type="entry name" value="GLYCOSYLTRANSFERASE"/>
    <property type="match status" value="1"/>
</dbReference>
<dbReference type="PANTHER" id="PTHR43685:SF11">
    <property type="entry name" value="GLYCOSYLTRANSFERASE TAGX-RELATED"/>
    <property type="match status" value="1"/>
</dbReference>
<organism evidence="3 4">
    <name type="scientific">Roseibium salinum</name>
    <dbReference type="NCBI Taxonomy" id="1604349"/>
    <lineage>
        <taxon>Bacteria</taxon>
        <taxon>Pseudomonadati</taxon>
        <taxon>Pseudomonadota</taxon>
        <taxon>Alphaproteobacteria</taxon>
        <taxon>Hyphomicrobiales</taxon>
        <taxon>Stappiaceae</taxon>
        <taxon>Roseibium</taxon>
    </lineage>
</organism>
<keyword evidence="1" id="KW-0472">Membrane</keyword>
<dbReference type="InterPro" id="IPR001173">
    <property type="entry name" value="Glyco_trans_2-like"/>
</dbReference>
<keyword evidence="1" id="KW-1133">Transmembrane helix</keyword>
<keyword evidence="4" id="KW-1185">Reference proteome</keyword>
<dbReference type="EC" id="2.4.-.-" evidence="3"/>
<evidence type="ECO:0000256" key="1">
    <source>
        <dbReference type="SAM" id="Phobius"/>
    </source>
</evidence>
<evidence type="ECO:0000313" key="3">
    <source>
        <dbReference type="EMBL" id="MCX2724539.1"/>
    </source>
</evidence>
<dbReference type="Gene3D" id="3.90.550.10">
    <property type="entry name" value="Spore Coat Polysaccharide Biosynthesis Protein SpsA, Chain A"/>
    <property type="match status" value="1"/>
</dbReference>
<accession>A0ABT3R5I0</accession>
<dbReference type="RefSeq" id="WP_265964626.1">
    <property type="nucleotide sequence ID" value="NZ_JAPEVI010000003.1"/>
</dbReference>
<dbReference type="GO" id="GO:0016757">
    <property type="term" value="F:glycosyltransferase activity"/>
    <property type="evidence" value="ECO:0007669"/>
    <property type="project" value="UniProtKB-KW"/>
</dbReference>
<dbReference type="SUPFAM" id="SSF53448">
    <property type="entry name" value="Nucleotide-diphospho-sugar transferases"/>
    <property type="match status" value="1"/>
</dbReference>
<evidence type="ECO:0000259" key="2">
    <source>
        <dbReference type="Pfam" id="PF00535"/>
    </source>
</evidence>
<dbReference type="InterPro" id="IPR050834">
    <property type="entry name" value="Glycosyltransf_2"/>
</dbReference>
<dbReference type="Proteomes" id="UP001300261">
    <property type="component" value="Unassembled WGS sequence"/>
</dbReference>